<dbReference type="VEuPathDB" id="FungiDB:SPPG_04577"/>
<dbReference type="InterPro" id="IPR018564">
    <property type="entry name" value="Repl_chkpnt_MRC1_dom"/>
</dbReference>
<feature type="compositionally biased region" description="Low complexity" evidence="1">
    <location>
        <begin position="394"/>
        <end position="410"/>
    </location>
</feature>
<feature type="compositionally biased region" description="Basic and acidic residues" evidence="1">
    <location>
        <begin position="609"/>
        <end position="682"/>
    </location>
</feature>
<feature type="compositionally biased region" description="Basic and acidic residues" evidence="1">
    <location>
        <begin position="321"/>
        <end position="334"/>
    </location>
</feature>
<evidence type="ECO:0000259" key="2">
    <source>
        <dbReference type="Pfam" id="PF09444"/>
    </source>
</evidence>
<feature type="compositionally biased region" description="Polar residues" evidence="1">
    <location>
        <begin position="368"/>
        <end position="385"/>
    </location>
</feature>
<dbReference type="Pfam" id="PF09444">
    <property type="entry name" value="MRC1"/>
    <property type="match status" value="1"/>
</dbReference>
<feature type="region of interest" description="Disordered" evidence="1">
    <location>
        <begin position="361"/>
        <end position="447"/>
    </location>
</feature>
<dbReference type="STRING" id="645134.A0A0L0HFJ4"/>
<gene>
    <name evidence="3" type="ORF">SPPG_04577</name>
</gene>
<dbReference type="InParanoid" id="A0A0L0HFJ4"/>
<reference evidence="3 4" key="1">
    <citation type="submission" date="2009-08" db="EMBL/GenBank/DDBJ databases">
        <title>The Genome Sequence of Spizellomyces punctatus strain DAOM BR117.</title>
        <authorList>
            <consortium name="The Broad Institute Genome Sequencing Platform"/>
            <person name="Russ C."/>
            <person name="Cuomo C."/>
            <person name="Shea T."/>
            <person name="Young S.K."/>
            <person name="Zeng Q."/>
            <person name="Koehrsen M."/>
            <person name="Haas B."/>
            <person name="Borodovsky M."/>
            <person name="Guigo R."/>
            <person name="Alvarado L."/>
            <person name="Berlin A."/>
            <person name="Bochicchio J."/>
            <person name="Borenstein D."/>
            <person name="Chapman S."/>
            <person name="Chen Z."/>
            <person name="Engels R."/>
            <person name="Freedman E."/>
            <person name="Gellesch M."/>
            <person name="Goldberg J."/>
            <person name="Griggs A."/>
            <person name="Gujja S."/>
            <person name="Heiman D."/>
            <person name="Hepburn T."/>
            <person name="Howarth C."/>
            <person name="Jen D."/>
            <person name="Larson L."/>
            <person name="Lewis B."/>
            <person name="Mehta T."/>
            <person name="Park D."/>
            <person name="Pearson M."/>
            <person name="Roberts A."/>
            <person name="Saif S."/>
            <person name="Shenoy N."/>
            <person name="Sisk P."/>
            <person name="Stolte C."/>
            <person name="Sykes S."/>
            <person name="Thomson T."/>
            <person name="Walk T."/>
            <person name="White J."/>
            <person name="Yandava C."/>
            <person name="Burger G."/>
            <person name="Gray M.W."/>
            <person name="Holland P.W.H."/>
            <person name="King N."/>
            <person name="Lang F.B.F."/>
            <person name="Roger A.J."/>
            <person name="Ruiz-Trillo I."/>
            <person name="Lander E."/>
            <person name="Nusbaum C."/>
        </authorList>
    </citation>
    <scope>NUCLEOTIDE SEQUENCE [LARGE SCALE GENOMIC DNA]</scope>
    <source>
        <strain evidence="3 4">DAOM BR117</strain>
    </source>
</reference>
<dbReference type="RefSeq" id="XP_016608285.1">
    <property type="nucleotide sequence ID" value="XM_016752814.1"/>
</dbReference>
<feature type="region of interest" description="Disordered" evidence="1">
    <location>
        <begin position="736"/>
        <end position="772"/>
    </location>
</feature>
<dbReference type="GeneID" id="27688019"/>
<feature type="compositionally biased region" description="Polar residues" evidence="1">
    <location>
        <begin position="277"/>
        <end position="287"/>
    </location>
</feature>
<dbReference type="Proteomes" id="UP000053201">
    <property type="component" value="Unassembled WGS sequence"/>
</dbReference>
<sequence>MDITSPENLEGILETEGCSAKVAAAYDGILKDSSAVLPKNTEGGDVSSTDVVPPKRRPARTYGRKSAEDTRKTDGEGSGDTSNAMDSGLMQLLDLPIPMEGIEETYGKAVEGVMNSLIHQDGGSEEDDDETRTFPARIQSSDAGVLPEHTDHRAPSSTSSPPTAMLNDDGQTDDTDDNEPDIRSFRPRGRIGAMRKRIEASDNVVQNGDDVSPKSITANKLQMLAEKMRARNNPSDSAAADVNDSRTEDRPANDVIDSLFEDDSDNELPNVSEGIMQRNSSRNQSPEADQESDSDVLYDSDGNALYEEPPKSSSKRRSKHGKDQSSEEQLLELRKETERLLRSTIVDLPQRQSKLTIGNFLAARGISRSGTMGTKTSNFETTPSNHDVDANSVPEESQSHEPPLQESPSQENPPPPAAIQSAPEEHLPEESHLPLPLPKSRNPNLPLPLKVDKIISKSNLRSIEENNRAIARRLVLKADLNDDDEGEEEDFLEVIQVKQNEGEPESTASHKVPFAQPMRMSSRALLNQQLIQRNVQQAKKRREEEEEQRRLALEEREKQKAKRKEERRAAWLAEKAEREGKTDQIEEGQGDINAEDDDVAVLVAGTEEDANHRSKGEDMRDRTNENDVETSDRRPAARRLFSGDDARRPFTELFRDRAASDLSEAEARRDETGVHDGDEDRADTADSQAFLLNAMRDNRQEVQSQDINHKVHLNYSYSFDTASQELLNTQDTQAVPVDESETDPPRPPAVVVPAPSPAAPKRVGRMKGKEGKPKAGSLMYFFEKAKQQPASLTLTDENDDMDATCPAGAGELRAIGGLVGARDALDENSGLLDMLSGQFDDEHVRNSQQEAGSGMDENDDVFAALLRDSSDEEDSVGVEHKKVAARMVDESDSDDSEQNPSDAREEDQENHNGEHSTPTSFSQLLHTSDPLDDSLQSMRDPPDIVSNRAESSTTIILGAERQKEKSVYVDAEAEEEEDEFFGLGGADGDEVGEALDQDDKDLVVSDEEISQGFQEILDLHRQQVQEEHEKEITELLNDVTTGNLRKRKARRSENGGFLDDSDEDDELLLARIRARGFIEERESLGDEARGLEMYAANPETAAFARCFQSTCAVKEGFLSSDEDPEPEGKAPAVGLTRKVHRVRTRDKRDRGGEDSDEEDMDAAVTTGAKRARLERYRTWPLTDEADDVEEGQSGVRRELFGAELSISSEKPMQFEEERIDVLAQMMERKRARAMTKLSRQALRARSPGRVEMISRTTESSRIFMKLSAKGGSTTGSGAAGSTSPSRKKRSVSSMSGFNDGGTADVSGRRGGMGFRVGVEKNIEEAPVTKSKGKKKRGDMKEGASNQRLLGLFSRERSFRT</sequence>
<dbReference type="OrthoDB" id="2130597at2759"/>
<feature type="region of interest" description="Disordered" evidence="1">
    <location>
        <begin position="1118"/>
        <end position="1166"/>
    </location>
</feature>
<feature type="compositionally biased region" description="Basic residues" evidence="1">
    <location>
        <begin position="185"/>
        <end position="195"/>
    </location>
</feature>
<evidence type="ECO:0000313" key="3">
    <source>
        <dbReference type="EMBL" id="KND00246.1"/>
    </source>
</evidence>
<feature type="compositionally biased region" description="Basic and acidic residues" evidence="1">
    <location>
        <begin position="423"/>
        <end position="432"/>
    </location>
</feature>
<feature type="compositionally biased region" description="Basic and acidic residues" evidence="1">
    <location>
        <begin position="243"/>
        <end position="252"/>
    </location>
</feature>
<feature type="region of interest" description="Disordered" evidence="1">
    <location>
        <begin position="35"/>
        <end position="92"/>
    </location>
</feature>
<feature type="compositionally biased region" description="Pro residues" evidence="1">
    <location>
        <begin position="745"/>
        <end position="758"/>
    </location>
</feature>
<accession>A0A0L0HFJ4</accession>
<feature type="compositionally biased region" description="Acidic residues" evidence="1">
    <location>
        <begin position="170"/>
        <end position="179"/>
    </location>
</feature>
<organism evidence="3 4">
    <name type="scientific">Spizellomyces punctatus (strain DAOM BR117)</name>
    <dbReference type="NCBI Taxonomy" id="645134"/>
    <lineage>
        <taxon>Eukaryota</taxon>
        <taxon>Fungi</taxon>
        <taxon>Fungi incertae sedis</taxon>
        <taxon>Chytridiomycota</taxon>
        <taxon>Chytridiomycota incertae sedis</taxon>
        <taxon>Chytridiomycetes</taxon>
        <taxon>Spizellomycetales</taxon>
        <taxon>Spizellomycetaceae</taxon>
        <taxon>Spizellomyces</taxon>
    </lineage>
</organism>
<feature type="compositionally biased region" description="Basic and acidic residues" evidence="1">
    <location>
        <begin position="553"/>
        <end position="584"/>
    </location>
</feature>
<feature type="compositionally biased region" description="Basic residues" evidence="1">
    <location>
        <begin position="54"/>
        <end position="63"/>
    </location>
</feature>
<feature type="compositionally biased region" description="Basic and acidic residues" evidence="1">
    <location>
        <begin position="65"/>
        <end position="75"/>
    </location>
</feature>
<keyword evidence="4" id="KW-1185">Reference proteome</keyword>
<feature type="compositionally biased region" description="Polar residues" evidence="1">
    <location>
        <begin position="915"/>
        <end position="926"/>
    </location>
</feature>
<feature type="region of interest" description="Disordered" evidence="1">
    <location>
        <begin position="553"/>
        <end position="682"/>
    </location>
</feature>
<dbReference type="OMA" id="HGFLTQT"/>
<feature type="region of interest" description="Disordered" evidence="1">
    <location>
        <begin position="839"/>
        <end position="951"/>
    </location>
</feature>
<dbReference type="EMBL" id="KQ257456">
    <property type="protein sequence ID" value="KND00246.1"/>
    <property type="molecule type" value="Genomic_DNA"/>
</dbReference>
<feature type="region of interest" description="Disordered" evidence="1">
    <location>
        <begin position="117"/>
        <end position="334"/>
    </location>
</feature>
<evidence type="ECO:0000256" key="1">
    <source>
        <dbReference type="SAM" id="MobiDB-lite"/>
    </source>
</evidence>
<name>A0A0L0HFJ4_SPIPD</name>
<feature type="domain" description="DNA replication checkpoint mediator MRC1" evidence="2">
    <location>
        <begin position="962"/>
        <end position="1105"/>
    </location>
</feature>
<proteinExistence type="predicted"/>
<protein>
    <recommendedName>
        <fullName evidence="2">DNA replication checkpoint mediator MRC1 domain-containing protein</fullName>
    </recommendedName>
</protein>
<evidence type="ECO:0000313" key="4">
    <source>
        <dbReference type="Proteomes" id="UP000053201"/>
    </source>
</evidence>
<feature type="compositionally biased region" description="Acidic residues" evidence="1">
    <location>
        <begin position="585"/>
        <end position="599"/>
    </location>
</feature>
<feature type="region of interest" description="Disordered" evidence="1">
    <location>
        <begin position="1267"/>
        <end position="1360"/>
    </location>
</feature>
<feature type="compositionally biased region" description="Acidic residues" evidence="1">
    <location>
        <begin position="288"/>
        <end position="298"/>
    </location>
</feature>